<reference evidence="1 2" key="1">
    <citation type="submission" date="2017-04" db="EMBL/GenBank/DDBJ databases">
        <title>A new member of the family Flavobacteriaceae isolated from ascidians.</title>
        <authorList>
            <person name="Chen L."/>
        </authorList>
    </citation>
    <scope>NUCLEOTIDE SEQUENCE [LARGE SCALE GENOMIC DNA]</scope>
    <source>
        <strain evidence="1 2">HQA918</strain>
    </source>
</reference>
<dbReference type="PROSITE" id="PS51257">
    <property type="entry name" value="PROKAR_LIPOPROTEIN"/>
    <property type="match status" value="1"/>
</dbReference>
<dbReference type="Proteomes" id="UP000219559">
    <property type="component" value="Unassembled WGS sequence"/>
</dbReference>
<dbReference type="EMBL" id="NBWU01000007">
    <property type="protein sequence ID" value="PCE63085.1"/>
    <property type="molecule type" value="Genomic_DNA"/>
</dbReference>
<gene>
    <name evidence="1" type="ORF">B7P33_17590</name>
</gene>
<accession>A0A2A4G5Q9</accession>
<protein>
    <submittedName>
        <fullName evidence="1">Uncharacterized protein</fullName>
    </submittedName>
</protein>
<dbReference type="AlphaFoldDB" id="A0A2A4G5Q9"/>
<organism evidence="1 2">
    <name type="scientific">Sediminicola luteus</name>
    <dbReference type="NCBI Taxonomy" id="319238"/>
    <lineage>
        <taxon>Bacteria</taxon>
        <taxon>Pseudomonadati</taxon>
        <taxon>Bacteroidota</taxon>
        <taxon>Flavobacteriia</taxon>
        <taxon>Flavobacteriales</taxon>
        <taxon>Flavobacteriaceae</taxon>
        <taxon>Sediminicola</taxon>
    </lineage>
</organism>
<evidence type="ECO:0000313" key="2">
    <source>
        <dbReference type="Proteomes" id="UP000219559"/>
    </source>
</evidence>
<proteinExistence type="predicted"/>
<comment type="caution">
    <text evidence="1">The sequence shown here is derived from an EMBL/GenBank/DDBJ whole genome shotgun (WGS) entry which is preliminary data.</text>
</comment>
<evidence type="ECO:0000313" key="1">
    <source>
        <dbReference type="EMBL" id="PCE63085.1"/>
    </source>
</evidence>
<sequence>MANCLKVGILACFAESPNKMRIKTIVVILIVLAGCASTQTQYEREYRRIWREMIKSEAWANSLAMNTVSSQAEKLPENEAEAIKMAFDAHEDAKDAVDPVSQNPSPYTLFFKDYDTMVSQAYFSILAQAEEADERLELEYRNTEIQAKDPHYPKDEAFDEKRKTIMQRYQAHRKMLEGLKAWDIFSERRSGDLRYFKAENLQEVYAMKLQNQPSDKIVDFLVYKLADLYHFE</sequence>
<keyword evidence="2" id="KW-1185">Reference proteome</keyword>
<name>A0A2A4G5Q9_9FLAO</name>